<dbReference type="PROSITE" id="PS50118">
    <property type="entry name" value="HMG_BOX_2"/>
    <property type="match status" value="1"/>
</dbReference>
<reference evidence="6 7" key="1">
    <citation type="journal article" date="2024" name="IMA Fungus">
        <title>Apiospora arundinis, a panoply of carbohydrate-active enzymes and secondary metabolites.</title>
        <authorList>
            <person name="Sorensen T."/>
            <person name="Petersen C."/>
            <person name="Muurmann A.T."/>
            <person name="Christiansen J.V."/>
            <person name="Brundto M.L."/>
            <person name="Overgaard C.K."/>
            <person name="Boysen A.T."/>
            <person name="Wollenberg R.D."/>
            <person name="Larsen T.O."/>
            <person name="Sorensen J.L."/>
            <person name="Nielsen K.L."/>
            <person name="Sondergaard T.E."/>
        </authorList>
    </citation>
    <scope>NUCLEOTIDE SEQUENCE [LARGE SCALE GENOMIC DNA]</scope>
    <source>
        <strain evidence="6 7">AAU 773</strain>
    </source>
</reference>
<dbReference type="SMART" id="SM00398">
    <property type="entry name" value="HMG"/>
    <property type="match status" value="1"/>
</dbReference>
<dbReference type="Pfam" id="PF00505">
    <property type="entry name" value="HMG_box"/>
    <property type="match status" value="1"/>
</dbReference>
<comment type="caution">
    <text evidence="6">The sequence shown here is derived from an EMBL/GenBank/DDBJ whole genome shotgun (WGS) entry which is preliminary data.</text>
</comment>
<evidence type="ECO:0000259" key="5">
    <source>
        <dbReference type="PROSITE" id="PS50118"/>
    </source>
</evidence>
<feature type="DNA-binding region" description="HMG box" evidence="3">
    <location>
        <begin position="237"/>
        <end position="305"/>
    </location>
</feature>
<evidence type="ECO:0000256" key="3">
    <source>
        <dbReference type="PROSITE-ProRule" id="PRU00267"/>
    </source>
</evidence>
<feature type="domain" description="HMG box" evidence="5">
    <location>
        <begin position="237"/>
        <end position="305"/>
    </location>
</feature>
<dbReference type="InterPro" id="IPR009071">
    <property type="entry name" value="HMG_box_dom"/>
</dbReference>
<feature type="compositionally biased region" description="Polar residues" evidence="4">
    <location>
        <begin position="191"/>
        <end position="205"/>
    </location>
</feature>
<evidence type="ECO:0000256" key="4">
    <source>
        <dbReference type="SAM" id="MobiDB-lite"/>
    </source>
</evidence>
<accession>A0ABR2JH77</accession>
<dbReference type="CDD" id="cd01389">
    <property type="entry name" value="HMG-box_ROX1-like"/>
    <property type="match status" value="1"/>
</dbReference>
<dbReference type="PANTHER" id="PTHR10270">
    <property type="entry name" value="SOX TRANSCRIPTION FACTOR"/>
    <property type="match status" value="1"/>
</dbReference>
<evidence type="ECO:0000256" key="2">
    <source>
        <dbReference type="ARBA" id="ARBA00023163"/>
    </source>
</evidence>
<feature type="region of interest" description="Disordered" evidence="4">
    <location>
        <begin position="301"/>
        <end position="398"/>
    </location>
</feature>
<dbReference type="InterPro" id="IPR050140">
    <property type="entry name" value="SRY-related_HMG-box_TF-like"/>
</dbReference>
<feature type="compositionally biased region" description="Basic and acidic residues" evidence="4">
    <location>
        <begin position="367"/>
        <end position="376"/>
    </location>
</feature>
<dbReference type="Proteomes" id="UP001390339">
    <property type="component" value="Unassembled WGS sequence"/>
</dbReference>
<dbReference type="EMBL" id="JAPCWZ010000002">
    <property type="protein sequence ID" value="KAK8877189.1"/>
    <property type="molecule type" value="Genomic_DNA"/>
</dbReference>
<protein>
    <submittedName>
        <fullName evidence="6">HMG box protein</fullName>
    </submittedName>
</protein>
<proteinExistence type="predicted"/>
<keyword evidence="2" id="KW-0804">Transcription</keyword>
<evidence type="ECO:0000256" key="1">
    <source>
        <dbReference type="ARBA" id="ARBA00023125"/>
    </source>
</evidence>
<keyword evidence="3" id="KW-0539">Nucleus</keyword>
<keyword evidence="1 3" id="KW-0238">DNA-binding</keyword>
<evidence type="ECO:0000313" key="6">
    <source>
        <dbReference type="EMBL" id="KAK8877189.1"/>
    </source>
</evidence>
<dbReference type="Gene3D" id="1.10.30.10">
    <property type="entry name" value="High mobility group box domain"/>
    <property type="match status" value="1"/>
</dbReference>
<gene>
    <name evidence="6" type="ORF">PGQ11_002135</name>
</gene>
<sequence>MADHWNNQAAAAAGQQQNNLGRLEDMWDSLDKQLSLFCQVLTLDPGVYDSLDVAAREFLKQKMRTRYNCDALYIADSGIPGRVFLAPTFVLTNEKIGICTPRPYELPVVIDQGSLWVGGQEPAQQQQHLDQVIQKSVQQAVQHAMQQSFKHLSVSGPKDSPQKPLRGFETPPHQDVSPKKRKLEPSPQIAAASSMSKTIPTTPTKKQVPESADGSEYSDGYVDSASKYRKSTYASGGPRPANSFILYRKHVQKQVVAQNPGKSNNEISKIIGQQWHNLPEDEKDYWKGRQDEVAYQHSLMYPNYRYTPRQKSEKGNKNTPTKSRTPKEARSEMPQPVAVHGTPRSSYELPPSPPWNKTTFGDDETEDIKLDPKLEQEASVALPESFFDQAMTSPSPVE</sequence>
<dbReference type="PANTHER" id="PTHR10270:SF161">
    <property type="entry name" value="SEX-DETERMINING REGION Y PROTEIN"/>
    <property type="match status" value="1"/>
</dbReference>
<name>A0ABR2JH77_9PEZI</name>
<feature type="region of interest" description="Disordered" evidence="4">
    <location>
        <begin position="149"/>
        <end position="222"/>
    </location>
</feature>
<keyword evidence="7" id="KW-1185">Reference proteome</keyword>
<dbReference type="InterPro" id="IPR036910">
    <property type="entry name" value="HMG_box_dom_sf"/>
</dbReference>
<dbReference type="SUPFAM" id="SSF47095">
    <property type="entry name" value="HMG-box"/>
    <property type="match status" value="1"/>
</dbReference>
<evidence type="ECO:0000313" key="7">
    <source>
        <dbReference type="Proteomes" id="UP001390339"/>
    </source>
</evidence>
<organism evidence="6 7">
    <name type="scientific">Apiospora arundinis</name>
    <dbReference type="NCBI Taxonomy" id="335852"/>
    <lineage>
        <taxon>Eukaryota</taxon>
        <taxon>Fungi</taxon>
        <taxon>Dikarya</taxon>
        <taxon>Ascomycota</taxon>
        <taxon>Pezizomycotina</taxon>
        <taxon>Sordariomycetes</taxon>
        <taxon>Xylariomycetidae</taxon>
        <taxon>Amphisphaeriales</taxon>
        <taxon>Apiosporaceae</taxon>
        <taxon>Apiospora</taxon>
    </lineage>
</organism>